<dbReference type="InterPro" id="IPR016009">
    <property type="entry name" value="tRNA_MeTrfase_TRMD/TRM10"/>
</dbReference>
<dbReference type="PANTHER" id="PTHR46417:SF1">
    <property type="entry name" value="TRNA (GUANINE-N(1)-)-METHYLTRANSFERASE"/>
    <property type="match status" value="1"/>
</dbReference>
<dbReference type="InterPro" id="IPR029028">
    <property type="entry name" value="Alpha/beta_knot_MTases"/>
</dbReference>
<evidence type="ECO:0000313" key="17">
    <source>
        <dbReference type="EMBL" id="GAA4286715.1"/>
    </source>
</evidence>
<name>A0ABP8ERT8_9MICO</name>
<dbReference type="NCBIfam" id="TIGR00088">
    <property type="entry name" value="trmD"/>
    <property type="match status" value="1"/>
</dbReference>
<organism evidence="17 18">
    <name type="scientific">Georgenia daeguensis</name>
    <dbReference type="NCBI Taxonomy" id="908355"/>
    <lineage>
        <taxon>Bacteria</taxon>
        <taxon>Bacillati</taxon>
        <taxon>Actinomycetota</taxon>
        <taxon>Actinomycetes</taxon>
        <taxon>Micrococcales</taxon>
        <taxon>Bogoriellaceae</taxon>
        <taxon>Georgenia</taxon>
    </lineage>
</organism>
<dbReference type="Pfam" id="PF13508">
    <property type="entry name" value="Acetyltransf_7"/>
    <property type="match status" value="1"/>
</dbReference>
<dbReference type="NCBIfam" id="NF000648">
    <property type="entry name" value="PRK00026.1"/>
    <property type="match status" value="1"/>
</dbReference>
<evidence type="ECO:0000256" key="15">
    <source>
        <dbReference type="HAMAP-Rule" id="MF_00605"/>
    </source>
</evidence>
<dbReference type="InterPro" id="IPR000182">
    <property type="entry name" value="GNAT_dom"/>
</dbReference>
<dbReference type="InterPro" id="IPR029026">
    <property type="entry name" value="tRNA_m1G_MTases_N"/>
</dbReference>
<evidence type="ECO:0000256" key="9">
    <source>
        <dbReference type="ARBA" id="ARBA00022679"/>
    </source>
</evidence>
<dbReference type="InterPro" id="IPR023148">
    <property type="entry name" value="tRNA_m1G_MeTrfase_C_sf"/>
</dbReference>
<gene>
    <name evidence="15" type="primary">trmD</name>
    <name evidence="17" type="ORF">GCM10022262_10740</name>
</gene>
<evidence type="ECO:0000256" key="3">
    <source>
        <dbReference type="ARBA" id="ARBA00007630"/>
    </source>
</evidence>
<dbReference type="EMBL" id="BAABBA010000004">
    <property type="protein sequence ID" value="GAA4286715.1"/>
    <property type="molecule type" value="Genomic_DNA"/>
</dbReference>
<evidence type="ECO:0000256" key="14">
    <source>
        <dbReference type="ARBA" id="ARBA00047783"/>
    </source>
</evidence>
<dbReference type="PROSITE" id="PS51186">
    <property type="entry name" value="GNAT"/>
    <property type="match status" value="1"/>
</dbReference>
<evidence type="ECO:0000256" key="7">
    <source>
        <dbReference type="ARBA" id="ARBA00022490"/>
    </source>
</evidence>
<dbReference type="SUPFAM" id="SSF75217">
    <property type="entry name" value="alpha/beta knot"/>
    <property type="match status" value="1"/>
</dbReference>
<comment type="subcellular location">
    <subcellularLocation>
        <location evidence="2 15">Cytoplasm</location>
    </subcellularLocation>
</comment>
<evidence type="ECO:0000256" key="2">
    <source>
        <dbReference type="ARBA" id="ARBA00004496"/>
    </source>
</evidence>
<evidence type="ECO:0000256" key="12">
    <source>
        <dbReference type="ARBA" id="ARBA00029736"/>
    </source>
</evidence>
<feature type="binding site" evidence="15">
    <location>
        <begin position="142"/>
        <end position="147"/>
    </location>
    <ligand>
        <name>S-adenosyl-L-methionine</name>
        <dbReference type="ChEBI" id="CHEBI:59789"/>
    </ligand>
</feature>
<proteinExistence type="inferred from homology"/>
<evidence type="ECO:0000256" key="1">
    <source>
        <dbReference type="ARBA" id="ARBA00002634"/>
    </source>
</evidence>
<comment type="catalytic activity">
    <reaction evidence="14 15">
        <text>guanosine(37) in tRNA + S-adenosyl-L-methionine = N(1)-methylguanosine(37) in tRNA + S-adenosyl-L-homocysteine + H(+)</text>
        <dbReference type="Rhea" id="RHEA:36899"/>
        <dbReference type="Rhea" id="RHEA-COMP:10145"/>
        <dbReference type="Rhea" id="RHEA-COMP:10147"/>
        <dbReference type="ChEBI" id="CHEBI:15378"/>
        <dbReference type="ChEBI" id="CHEBI:57856"/>
        <dbReference type="ChEBI" id="CHEBI:59789"/>
        <dbReference type="ChEBI" id="CHEBI:73542"/>
        <dbReference type="ChEBI" id="CHEBI:74269"/>
        <dbReference type="EC" id="2.1.1.228"/>
    </reaction>
</comment>
<comment type="similarity">
    <text evidence="3 15">Belongs to the RNA methyltransferase TrmD family.</text>
</comment>
<evidence type="ECO:0000256" key="4">
    <source>
        <dbReference type="ARBA" id="ARBA00011738"/>
    </source>
</evidence>
<dbReference type="Gene3D" id="3.40.630.30">
    <property type="match status" value="1"/>
</dbReference>
<evidence type="ECO:0000256" key="13">
    <source>
        <dbReference type="ARBA" id="ARBA00033392"/>
    </source>
</evidence>
<dbReference type="Pfam" id="PF01746">
    <property type="entry name" value="tRNA_m1G_MT"/>
    <property type="match status" value="1"/>
</dbReference>
<evidence type="ECO:0000256" key="6">
    <source>
        <dbReference type="ARBA" id="ARBA00014679"/>
    </source>
</evidence>
<evidence type="ECO:0000256" key="11">
    <source>
        <dbReference type="ARBA" id="ARBA00022694"/>
    </source>
</evidence>
<dbReference type="CDD" id="cd18080">
    <property type="entry name" value="TrmD-like"/>
    <property type="match status" value="1"/>
</dbReference>
<evidence type="ECO:0000256" key="5">
    <source>
        <dbReference type="ARBA" id="ARBA00012807"/>
    </source>
</evidence>
<keyword evidence="8 15" id="KW-0489">Methyltransferase</keyword>
<evidence type="ECO:0000259" key="16">
    <source>
        <dbReference type="PROSITE" id="PS51186"/>
    </source>
</evidence>
<dbReference type="InterPro" id="IPR002649">
    <property type="entry name" value="tRNA_m1G_MeTrfase_TrmD"/>
</dbReference>
<feature type="domain" description="N-acetyltransferase" evidence="16">
    <location>
        <begin position="267"/>
        <end position="452"/>
    </location>
</feature>
<dbReference type="Gene3D" id="3.40.1280.10">
    <property type="match status" value="1"/>
</dbReference>
<keyword evidence="7 15" id="KW-0963">Cytoplasm</keyword>
<dbReference type="Gene3D" id="1.10.1270.20">
    <property type="entry name" value="tRNA(m1g37)methyltransferase, domain 2"/>
    <property type="match status" value="1"/>
</dbReference>
<keyword evidence="11 15" id="KW-0819">tRNA processing</keyword>
<dbReference type="Proteomes" id="UP001499841">
    <property type="component" value="Unassembled WGS sequence"/>
</dbReference>
<sequence>MRIDVVTIFPGYLDALDLSLVGKARRDGLLDLRVHDLRDWTTDRHRTVDDTPFGGGAGMVMRPDVWGRALDDVLGRTGGGDPAGRQVLLVPTPSGERLTQRTVEDLATVDQLVLACGRYEGIDARVAEHYADAGVEVREFSLGDYVLNGGEVAALVVVEAVARLLPGVVGNPQSLVEESHGAAGLLEYPVYTKPPAWAGREVPEILLSGHHGNIARWRRDLALERTAERRPDMVGTLDPADLDRRDRAVLARHGWFVPAGGAAPVRVVVRPGRPEDAAGLADLAAATFPLACPPHMAEEDVAAFVAAHLGPEHFAAYLAEEERYRVLVAEGPAGPVGYTLLVLPLTAQESPYAEDVAALVVARPAAELSKCYVLPEFQGSGVAGALLDATTTQAAAHLVEDEPVATVWLGTNRANRRAQRRYARHGFVTLGTRRFRVGESLEEDVVMAVTLADVPQTTPPPAPAG</sequence>
<evidence type="ECO:0000256" key="8">
    <source>
        <dbReference type="ARBA" id="ARBA00022603"/>
    </source>
</evidence>
<accession>A0ABP8ERT8</accession>
<keyword evidence="18" id="KW-1185">Reference proteome</keyword>
<reference evidence="18" key="1">
    <citation type="journal article" date="2019" name="Int. J. Syst. Evol. Microbiol.">
        <title>The Global Catalogue of Microorganisms (GCM) 10K type strain sequencing project: providing services to taxonomists for standard genome sequencing and annotation.</title>
        <authorList>
            <consortium name="The Broad Institute Genomics Platform"/>
            <consortium name="The Broad Institute Genome Sequencing Center for Infectious Disease"/>
            <person name="Wu L."/>
            <person name="Ma J."/>
        </authorList>
    </citation>
    <scope>NUCLEOTIDE SEQUENCE [LARGE SCALE GENOMIC DNA]</scope>
    <source>
        <strain evidence="18">JCM 17459</strain>
    </source>
</reference>
<dbReference type="SUPFAM" id="SSF55729">
    <property type="entry name" value="Acyl-CoA N-acyltransferases (Nat)"/>
    <property type="match status" value="1"/>
</dbReference>
<dbReference type="PANTHER" id="PTHR46417">
    <property type="entry name" value="TRNA (GUANINE-N(1)-)-METHYLTRANSFERASE"/>
    <property type="match status" value="1"/>
</dbReference>
<comment type="subunit">
    <text evidence="4 15">Homodimer.</text>
</comment>
<protein>
    <recommendedName>
        <fullName evidence="6 15">tRNA (guanine-N(1)-)-methyltransferase</fullName>
        <ecNumber evidence="5 15">2.1.1.228</ecNumber>
    </recommendedName>
    <alternativeName>
        <fullName evidence="12 15">M1G-methyltransferase</fullName>
    </alternativeName>
    <alternativeName>
        <fullName evidence="13 15">tRNA [GM37] methyltransferase</fullName>
    </alternativeName>
</protein>
<dbReference type="HAMAP" id="MF_00605">
    <property type="entry name" value="TrmD"/>
    <property type="match status" value="1"/>
</dbReference>
<evidence type="ECO:0000313" key="18">
    <source>
        <dbReference type="Proteomes" id="UP001499841"/>
    </source>
</evidence>
<dbReference type="InterPro" id="IPR016181">
    <property type="entry name" value="Acyl_CoA_acyltransferase"/>
</dbReference>
<dbReference type="EC" id="2.1.1.228" evidence="5 15"/>
<feature type="binding site" evidence="15">
    <location>
        <position position="117"/>
    </location>
    <ligand>
        <name>S-adenosyl-L-methionine</name>
        <dbReference type="ChEBI" id="CHEBI:59789"/>
    </ligand>
</feature>
<evidence type="ECO:0000256" key="10">
    <source>
        <dbReference type="ARBA" id="ARBA00022691"/>
    </source>
</evidence>
<comment type="caution">
    <text evidence="17">The sequence shown here is derived from an EMBL/GenBank/DDBJ whole genome shotgun (WGS) entry which is preliminary data.</text>
</comment>
<keyword evidence="10 15" id="KW-0949">S-adenosyl-L-methionine</keyword>
<keyword evidence="9 15" id="KW-0808">Transferase</keyword>
<comment type="function">
    <text evidence="1 15">Specifically methylates guanosine-37 in various tRNAs.</text>
</comment>